<dbReference type="EMBL" id="BARU01021639">
    <property type="protein sequence ID" value="GAH48290.1"/>
    <property type="molecule type" value="Genomic_DNA"/>
</dbReference>
<proteinExistence type="predicted"/>
<accession>X1GTU1</accession>
<dbReference type="AlphaFoldDB" id="X1GTU1"/>
<name>X1GTU1_9ZZZZ</name>
<gene>
    <name evidence="1" type="ORF">S03H2_35387</name>
</gene>
<protein>
    <submittedName>
        <fullName evidence="1">Uncharacterized protein</fullName>
    </submittedName>
</protein>
<evidence type="ECO:0000313" key="1">
    <source>
        <dbReference type="EMBL" id="GAH48290.1"/>
    </source>
</evidence>
<organism evidence="1">
    <name type="scientific">marine sediment metagenome</name>
    <dbReference type="NCBI Taxonomy" id="412755"/>
    <lineage>
        <taxon>unclassified sequences</taxon>
        <taxon>metagenomes</taxon>
        <taxon>ecological metagenomes</taxon>
    </lineage>
</organism>
<reference evidence="1" key="1">
    <citation type="journal article" date="2014" name="Front. Microbiol.">
        <title>High frequency of phylogenetically diverse reductive dehalogenase-homologous genes in deep subseafloor sedimentary metagenomes.</title>
        <authorList>
            <person name="Kawai M."/>
            <person name="Futagami T."/>
            <person name="Toyoda A."/>
            <person name="Takaki Y."/>
            <person name="Nishi S."/>
            <person name="Hori S."/>
            <person name="Arai W."/>
            <person name="Tsubouchi T."/>
            <person name="Morono Y."/>
            <person name="Uchiyama I."/>
            <person name="Ito T."/>
            <person name="Fujiyama A."/>
            <person name="Inagaki F."/>
            <person name="Takami H."/>
        </authorList>
    </citation>
    <scope>NUCLEOTIDE SEQUENCE</scope>
    <source>
        <strain evidence="1">Expedition CK06-06</strain>
    </source>
</reference>
<sequence>MEQWRLNVGLDGIVYIGTYPLWTHISYNGSFQTDTAVTVFQTGVLLNGVEVPGARSIFRIFNVGAYGPAATQAAVLVNPGDEIQLVIQSDQNGAQLTAHTYSTHLRQIFYP</sequence>
<comment type="caution">
    <text evidence="1">The sequence shown here is derived from an EMBL/GenBank/DDBJ whole genome shotgun (WGS) entry which is preliminary data.</text>
</comment>